<gene>
    <name evidence="8" type="ORF">BDA99DRAFT_440599</name>
</gene>
<organism evidence="8 9">
    <name type="scientific">Phascolomyces articulosus</name>
    <dbReference type="NCBI Taxonomy" id="60185"/>
    <lineage>
        <taxon>Eukaryota</taxon>
        <taxon>Fungi</taxon>
        <taxon>Fungi incertae sedis</taxon>
        <taxon>Mucoromycota</taxon>
        <taxon>Mucoromycotina</taxon>
        <taxon>Mucoromycetes</taxon>
        <taxon>Mucorales</taxon>
        <taxon>Lichtheimiaceae</taxon>
        <taxon>Phascolomyces</taxon>
    </lineage>
</organism>
<evidence type="ECO:0000256" key="5">
    <source>
        <dbReference type="ARBA" id="ARBA00023242"/>
    </source>
</evidence>
<evidence type="ECO:0000259" key="7">
    <source>
        <dbReference type="PROSITE" id="PS51194"/>
    </source>
</evidence>
<evidence type="ECO:0000256" key="3">
    <source>
        <dbReference type="ARBA" id="ARBA00022801"/>
    </source>
</evidence>
<evidence type="ECO:0000256" key="2">
    <source>
        <dbReference type="ARBA" id="ARBA00022741"/>
    </source>
</evidence>
<dbReference type="PANTHER" id="PTHR45623">
    <property type="entry name" value="CHROMODOMAIN-HELICASE-DNA-BINDING PROTEIN 3-RELATED-RELATED"/>
    <property type="match status" value="1"/>
</dbReference>
<dbReference type="InterPro" id="IPR049730">
    <property type="entry name" value="SNF2/RAD54-like_C"/>
</dbReference>
<dbReference type="InterPro" id="IPR016197">
    <property type="entry name" value="Chromo-like_dom_sf"/>
</dbReference>
<dbReference type="SUPFAM" id="SSF52540">
    <property type="entry name" value="P-loop containing nucleoside triphosphate hydrolases"/>
    <property type="match status" value="2"/>
</dbReference>
<comment type="subcellular location">
    <subcellularLocation>
        <location evidence="1">Nucleus</location>
    </subcellularLocation>
</comment>
<dbReference type="GO" id="GO:0003682">
    <property type="term" value="F:chromatin binding"/>
    <property type="evidence" value="ECO:0007669"/>
    <property type="project" value="TreeGrafter"/>
</dbReference>
<dbReference type="PANTHER" id="PTHR45623:SF17">
    <property type="entry name" value="CHROMODOMAIN-HELICASE-DNA-BINDING PROTEIN 3-RELATED"/>
    <property type="match status" value="1"/>
</dbReference>
<feature type="domain" description="Helicase C-terminal" evidence="7">
    <location>
        <begin position="585"/>
        <end position="744"/>
    </location>
</feature>
<dbReference type="GO" id="GO:0005634">
    <property type="term" value="C:nucleus"/>
    <property type="evidence" value="ECO:0007669"/>
    <property type="project" value="UniProtKB-SubCell"/>
</dbReference>
<evidence type="ECO:0000313" key="9">
    <source>
        <dbReference type="Proteomes" id="UP001209540"/>
    </source>
</evidence>
<sequence length="874" mass="101461">MEQEKESEVPETVNRNVQQQDSRNLYRCQRCLRAYHEGCLSSVNNDGNIMNASNMDRERQRFEENWRCDDCIKYSKGVDIILTWRVIGESGDKEMEVDFDDVSPSKREYLIKWQDTGYTNLDWVSENWLKSIAKAKLKNFCDRQQHGEYMTVDKVVPKDYLTIERILTAEDSNGDIITTEDIHQVEKVFVKYHGLNYDHIYWDTPPPSDSHLYSSFRTAFHNYLLACEVDPPKDMGEQVELVRKLATQENYGKHELKQQPDFVRGGTLMPHQLDGLNWLIFQWEQEMGCVLADDMGLGKTIQIVTFLNFLLTKYRIYPFAIVVPLSTATNWLREFAKWAPEMVVVPYHGSSESRKRALKYEIFRGGSKKMRCHAIIFTYESATFDSQLIPKVDFWPVLVVDEAQRLKNDNSLLFQKLLHTIRFDHPILMTGTPLQNNIRELINIMHFVDRNKFANVRELEGKYSELSHTTVQNLHDQLKPYFLRRTKDVVLKTLPPKTEIIVPVSMSSLQKEVYKDLLEHNLKSYAQLTTVDQSRPNTVKKMSNILMQLRKTLGHPYLIQDIEIKQKDAATTHQVLIDACAKLKVLHQMLPKLKRDGHRVLIFSTLKGTLDILEDYLMYEQCKYVRIDGDTPSNERVANIDQFNAPNSDVFVFLLTTRAGGVGINLATADTVIMWDFDFNPHADLQAICRAYRIGQTRPVLILRFMTRLSVEEKIAQIAKKKMILDHLVVDKMDDDDLEEDDVESIIKFGAQALFERDDSKRITYDSAGIDKLLDRNTDVTREETIDQPEQSGMKHMSFSFAKVWNLDNDAATEDLSADEDKDKAEDDNFWEKFLALKKLQVEAAEQRKKEELGRGARKRTVVVSLCYFFLFPL</sequence>
<dbReference type="GO" id="GO:0140658">
    <property type="term" value="F:ATP-dependent chromatin remodeler activity"/>
    <property type="evidence" value="ECO:0007669"/>
    <property type="project" value="TreeGrafter"/>
</dbReference>
<evidence type="ECO:0000259" key="6">
    <source>
        <dbReference type="PROSITE" id="PS51192"/>
    </source>
</evidence>
<dbReference type="InterPro" id="IPR000330">
    <property type="entry name" value="SNF2_N"/>
</dbReference>
<dbReference type="Pfam" id="PF00176">
    <property type="entry name" value="SNF2-rel_dom"/>
    <property type="match status" value="1"/>
</dbReference>
<dbReference type="Gene3D" id="3.40.50.10810">
    <property type="entry name" value="Tandem AAA-ATPase domain"/>
    <property type="match status" value="1"/>
</dbReference>
<evidence type="ECO:0000313" key="8">
    <source>
        <dbReference type="EMBL" id="KAI9258728.1"/>
    </source>
</evidence>
<dbReference type="Gene3D" id="3.30.40.10">
    <property type="entry name" value="Zinc/RING finger domain, C3HC4 (zinc finger)"/>
    <property type="match status" value="1"/>
</dbReference>
<dbReference type="InterPro" id="IPR014001">
    <property type="entry name" value="Helicase_ATP-bd"/>
</dbReference>
<dbReference type="Gene3D" id="2.40.50.40">
    <property type="match status" value="1"/>
</dbReference>
<dbReference type="GO" id="GO:0042393">
    <property type="term" value="F:histone binding"/>
    <property type="evidence" value="ECO:0007669"/>
    <property type="project" value="TreeGrafter"/>
</dbReference>
<dbReference type="SMART" id="SM00487">
    <property type="entry name" value="DEXDc"/>
    <property type="match status" value="1"/>
</dbReference>
<keyword evidence="2" id="KW-0547">Nucleotide-binding</keyword>
<dbReference type="GO" id="GO:0003677">
    <property type="term" value="F:DNA binding"/>
    <property type="evidence" value="ECO:0007669"/>
    <property type="project" value="TreeGrafter"/>
</dbReference>
<dbReference type="Pfam" id="PF00271">
    <property type="entry name" value="Helicase_C"/>
    <property type="match status" value="1"/>
</dbReference>
<keyword evidence="9" id="KW-1185">Reference proteome</keyword>
<dbReference type="Proteomes" id="UP001209540">
    <property type="component" value="Unassembled WGS sequence"/>
</dbReference>
<dbReference type="CDD" id="cd15489">
    <property type="entry name" value="PHD_SF"/>
    <property type="match status" value="1"/>
</dbReference>
<dbReference type="CDD" id="cd18793">
    <property type="entry name" value="SF2_C_SNF"/>
    <property type="match status" value="1"/>
</dbReference>
<dbReference type="AlphaFoldDB" id="A0AAD5PCS8"/>
<dbReference type="InterPro" id="IPR056616">
    <property type="entry name" value="Chromo_MIT1"/>
</dbReference>
<proteinExistence type="predicted"/>
<dbReference type="InterPro" id="IPR001650">
    <property type="entry name" value="Helicase_C-like"/>
</dbReference>
<keyword evidence="4" id="KW-0067">ATP-binding</keyword>
<name>A0AAD5PCS8_9FUNG</name>
<dbReference type="GO" id="GO:0000785">
    <property type="term" value="C:chromatin"/>
    <property type="evidence" value="ECO:0007669"/>
    <property type="project" value="TreeGrafter"/>
</dbReference>
<dbReference type="SMART" id="SM00490">
    <property type="entry name" value="HELICc"/>
    <property type="match status" value="1"/>
</dbReference>
<comment type="caution">
    <text evidence="8">The sequence shown here is derived from an EMBL/GenBank/DDBJ whole genome shotgun (WGS) entry which is preliminary data.</text>
</comment>
<dbReference type="InterPro" id="IPR038718">
    <property type="entry name" value="SNF2-like_sf"/>
</dbReference>
<keyword evidence="5" id="KW-0539">Nucleus</keyword>
<feature type="domain" description="Helicase ATP-binding" evidence="6">
    <location>
        <begin position="280"/>
        <end position="451"/>
    </location>
</feature>
<dbReference type="SUPFAM" id="SSF54160">
    <property type="entry name" value="Chromo domain-like"/>
    <property type="match status" value="1"/>
</dbReference>
<accession>A0AAD5PCS8</accession>
<dbReference type="InterPro" id="IPR027417">
    <property type="entry name" value="P-loop_NTPase"/>
</dbReference>
<evidence type="ECO:0000256" key="1">
    <source>
        <dbReference type="ARBA" id="ARBA00004123"/>
    </source>
</evidence>
<dbReference type="Gene3D" id="3.40.50.300">
    <property type="entry name" value="P-loop containing nucleotide triphosphate hydrolases"/>
    <property type="match status" value="1"/>
</dbReference>
<dbReference type="EMBL" id="JAIXMP010000018">
    <property type="protein sequence ID" value="KAI9258728.1"/>
    <property type="molecule type" value="Genomic_DNA"/>
</dbReference>
<dbReference type="GO" id="GO:0016887">
    <property type="term" value="F:ATP hydrolysis activity"/>
    <property type="evidence" value="ECO:0007669"/>
    <property type="project" value="TreeGrafter"/>
</dbReference>
<dbReference type="PROSITE" id="PS51192">
    <property type="entry name" value="HELICASE_ATP_BIND_1"/>
    <property type="match status" value="1"/>
</dbReference>
<evidence type="ECO:0000256" key="4">
    <source>
        <dbReference type="ARBA" id="ARBA00022840"/>
    </source>
</evidence>
<dbReference type="Pfam" id="PF23615">
    <property type="entry name" value="Chromo_MIT1"/>
    <property type="match status" value="1"/>
</dbReference>
<keyword evidence="3 8" id="KW-0378">Hydrolase</keyword>
<dbReference type="PROSITE" id="PS51194">
    <property type="entry name" value="HELICASE_CTER"/>
    <property type="match status" value="1"/>
</dbReference>
<reference evidence="8" key="2">
    <citation type="submission" date="2023-02" db="EMBL/GenBank/DDBJ databases">
        <authorList>
            <consortium name="DOE Joint Genome Institute"/>
            <person name="Mondo S.J."/>
            <person name="Chang Y."/>
            <person name="Wang Y."/>
            <person name="Ahrendt S."/>
            <person name="Andreopoulos W."/>
            <person name="Barry K."/>
            <person name="Beard J."/>
            <person name="Benny G.L."/>
            <person name="Blankenship S."/>
            <person name="Bonito G."/>
            <person name="Cuomo C."/>
            <person name="Desiro A."/>
            <person name="Gervers K.A."/>
            <person name="Hundley H."/>
            <person name="Kuo A."/>
            <person name="LaButti K."/>
            <person name="Lang B.F."/>
            <person name="Lipzen A."/>
            <person name="O'Donnell K."/>
            <person name="Pangilinan J."/>
            <person name="Reynolds N."/>
            <person name="Sandor L."/>
            <person name="Smith M.W."/>
            <person name="Tsang A."/>
            <person name="Grigoriev I.V."/>
            <person name="Stajich J.E."/>
            <person name="Spatafora J.W."/>
        </authorList>
    </citation>
    <scope>NUCLEOTIDE SEQUENCE</scope>
    <source>
        <strain evidence="8">RSA 2281</strain>
    </source>
</reference>
<dbReference type="CDD" id="cd18660">
    <property type="entry name" value="CD1_tandem"/>
    <property type="match status" value="1"/>
</dbReference>
<protein>
    <submittedName>
        <fullName evidence="8">P-loop containing nucleoside triphosphate hydrolase protein</fullName>
    </submittedName>
</protein>
<dbReference type="GO" id="GO:0005524">
    <property type="term" value="F:ATP binding"/>
    <property type="evidence" value="ECO:0007669"/>
    <property type="project" value="UniProtKB-KW"/>
</dbReference>
<dbReference type="InterPro" id="IPR013083">
    <property type="entry name" value="Znf_RING/FYVE/PHD"/>
</dbReference>
<reference evidence="8" key="1">
    <citation type="journal article" date="2022" name="IScience">
        <title>Evolution of zygomycete secretomes and the origins of terrestrial fungal ecologies.</title>
        <authorList>
            <person name="Chang Y."/>
            <person name="Wang Y."/>
            <person name="Mondo S."/>
            <person name="Ahrendt S."/>
            <person name="Andreopoulos W."/>
            <person name="Barry K."/>
            <person name="Beard J."/>
            <person name="Benny G.L."/>
            <person name="Blankenship S."/>
            <person name="Bonito G."/>
            <person name="Cuomo C."/>
            <person name="Desiro A."/>
            <person name="Gervers K.A."/>
            <person name="Hundley H."/>
            <person name="Kuo A."/>
            <person name="LaButti K."/>
            <person name="Lang B.F."/>
            <person name="Lipzen A."/>
            <person name="O'Donnell K."/>
            <person name="Pangilinan J."/>
            <person name="Reynolds N."/>
            <person name="Sandor L."/>
            <person name="Smith M.E."/>
            <person name="Tsang A."/>
            <person name="Grigoriev I.V."/>
            <person name="Stajich J.E."/>
            <person name="Spatafora J.W."/>
        </authorList>
    </citation>
    <scope>NUCLEOTIDE SEQUENCE</scope>
    <source>
        <strain evidence="8">RSA 2281</strain>
    </source>
</reference>